<protein>
    <recommendedName>
        <fullName evidence="4">Retrotransposon gag domain-containing protein</fullName>
    </recommendedName>
</protein>
<evidence type="ECO:0000313" key="3">
    <source>
        <dbReference type="Proteomes" id="UP000326396"/>
    </source>
</evidence>
<feature type="compositionally biased region" description="Low complexity" evidence="1">
    <location>
        <begin position="18"/>
        <end position="39"/>
    </location>
</feature>
<dbReference type="AlphaFoldDB" id="A0A5N6N6P5"/>
<dbReference type="EMBL" id="SZYD01000013">
    <property type="protein sequence ID" value="KAD4385959.1"/>
    <property type="molecule type" value="Genomic_DNA"/>
</dbReference>
<reference evidence="2 3" key="1">
    <citation type="submission" date="2019-05" db="EMBL/GenBank/DDBJ databases">
        <title>Mikania micrantha, genome provides insights into the molecular mechanism of rapid growth.</title>
        <authorList>
            <person name="Liu B."/>
        </authorList>
    </citation>
    <scope>NUCLEOTIDE SEQUENCE [LARGE SCALE GENOMIC DNA]</scope>
    <source>
        <strain evidence="2">NLD-2019</strain>
        <tissue evidence="2">Leaf</tissue>
    </source>
</reference>
<accession>A0A5N6N6P5</accession>
<evidence type="ECO:0000256" key="1">
    <source>
        <dbReference type="SAM" id="MobiDB-lite"/>
    </source>
</evidence>
<evidence type="ECO:0008006" key="4">
    <source>
        <dbReference type="Google" id="ProtNLM"/>
    </source>
</evidence>
<evidence type="ECO:0000313" key="2">
    <source>
        <dbReference type="EMBL" id="KAD4385959.1"/>
    </source>
</evidence>
<organism evidence="2 3">
    <name type="scientific">Mikania micrantha</name>
    <name type="common">bitter vine</name>
    <dbReference type="NCBI Taxonomy" id="192012"/>
    <lineage>
        <taxon>Eukaryota</taxon>
        <taxon>Viridiplantae</taxon>
        <taxon>Streptophyta</taxon>
        <taxon>Embryophyta</taxon>
        <taxon>Tracheophyta</taxon>
        <taxon>Spermatophyta</taxon>
        <taxon>Magnoliopsida</taxon>
        <taxon>eudicotyledons</taxon>
        <taxon>Gunneridae</taxon>
        <taxon>Pentapetalae</taxon>
        <taxon>asterids</taxon>
        <taxon>campanulids</taxon>
        <taxon>Asterales</taxon>
        <taxon>Asteraceae</taxon>
        <taxon>Asteroideae</taxon>
        <taxon>Heliantheae alliance</taxon>
        <taxon>Eupatorieae</taxon>
        <taxon>Mikania</taxon>
    </lineage>
</organism>
<feature type="region of interest" description="Disordered" evidence="1">
    <location>
        <begin position="1"/>
        <end position="39"/>
    </location>
</feature>
<dbReference type="Proteomes" id="UP000326396">
    <property type="component" value="Linkage Group LG3"/>
</dbReference>
<comment type="caution">
    <text evidence="2">The sequence shown here is derived from an EMBL/GenBank/DDBJ whole genome shotgun (WGS) entry which is preliminary data.</text>
</comment>
<sequence>MLSWEPLEIMPPHRLRSNTNNNNNANTNTKTNNTNNTNTNNTNPTIQELAQIISQQVAFVIPTLVTQLNHAANTNPSHNYGNGGGANPTCTFKHFNSCNPAKVNGTEGATGLLQWFKSIESTFIHSDCPQNLKVRYATSVFQKRALT</sequence>
<name>A0A5N6N6P5_9ASTR</name>
<dbReference type="OrthoDB" id="10430014at2759"/>
<gene>
    <name evidence="2" type="ORF">E3N88_26128</name>
</gene>
<keyword evidence="3" id="KW-1185">Reference proteome</keyword>
<proteinExistence type="predicted"/>